<evidence type="ECO:0000313" key="5">
    <source>
        <dbReference type="Proteomes" id="UP000647172"/>
    </source>
</evidence>
<feature type="signal peptide" evidence="3">
    <location>
        <begin position="1"/>
        <end position="28"/>
    </location>
</feature>
<comment type="caution">
    <text evidence="4">The sequence shown here is derived from an EMBL/GenBank/DDBJ whole genome shotgun (WGS) entry which is preliminary data.</text>
</comment>
<reference evidence="4" key="1">
    <citation type="submission" date="2021-01" db="EMBL/GenBank/DDBJ databases">
        <title>Whole genome shotgun sequence of Actinoplanes nipponensis NBRC 14063.</title>
        <authorList>
            <person name="Komaki H."/>
            <person name="Tamura T."/>
        </authorList>
    </citation>
    <scope>NUCLEOTIDE SEQUENCE</scope>
    <source>
        <strain evidence="4">NBRC 14063</strain>
    </source>
</reference>
<dbReference type="RefSeq" id="WP_203774671.1">
    <property type="nucleotide sequence ID" value="NZ_BAAAYJ010000022.1"/>
</dbReference>
<dbReference type="PROSITE" id="PS51318">
    <property type="entry name" value="TAT"/>
    <property type="match status" value="1"/>
</dbReference>
<name>A0A919MKJ6_9ACTN</name>
<keyword evidence="2" id="KW-1133">Transmembrane helix</keyword>
<evidence type="ECO:0000256" key="2">
    <source>
        <dbReference type="SAM" id="Phobius"/>
    </source>
</evidence>
<feature type="transmembrane region" description="Helical" evidence="2">
    <location>
        <begin position="266"/>
        <end position="288"/>
    </location>
</feature>
<keyword evidence="2" id="KW-0812">Transmembrane</keyword>
<protein>
    <recommendedName>
        <fullName evidence="6">LPXTG-motif cell wall anchor domain-containing protein</fullName>
    </recommendedName>
</protein>
<keyword evidence="5" id="KW-1185">Reference proteome</keyword>
<dbReference type="Proteomes" id="UP000647172">
    <property type="component" value="Unassembled WGS sequence"/>
</dbReference>
<evidence type="ECO:0008006" key="6">
    <source>
        <dbReference type="Google" id="ProtNLM"/>
    </source>
</evidence>
<evidence type="ECO:0000313" key="4">
    <source>
        <dbReference type="EMBL" id="GIE52939.1"/>
    </source>
</evidence>
<accession>A0A919MKJ6</accession>
<evidence type="ECO:0000256" key="1">
    <source>
        <dbReference type="SAM" id="MobiDB-lite"/>
    </source>
</evidence>
<feature type="chain" id="PRO_5038971088" description="LPXTG-motif cell wall anchor domain-containing protein" evidence="3">
    <location>
        <begin position="29"/>
        <end position="297"/>
    </location>
</feature>
<dbReference type="InterPro" id="IPR006311">
    <property type="entry name" value="TAT_signal"/>
</dbReference>
<sequence length="297" mass="30584">MNLKSPLRRTAVLAAGALIGLSGAFALAGPASAHHNIVSGQATCDKVAGEWVVDWSVQAVGNAPTYKWTEVSLTPAGTTIDNEAFKVDGKTELENNKVVTGKQRVPGTETSSTLTVAAHWTSGDAKATGTATFEGKCEKETPPTTPTPTPTATTPPVTPPDLPGEPAPIFEETCDTITIGLDNPADGVEITLGYKTSKGEQRTLVIKPGEKKSETFSAKPGFSIDLTFSATVDGKKYSETDTIKYEQPADCDSSGNGGGLPVTGAAAGGIAGGAAALLAVGAGLFFMARRRKVKFTA</sequence>
<gene>
    <name evidence="4" type="ORF">Ani05nite_64730</name>
</gene>
<organism evidence="4 5">
    <name type="scientific">Actinoplanes nipponensis</name>
    <dbReference type="NCBI Taxonomy" id="135950"/>
    <lineage>
        <taxon>Bacteria</taxon>
        <taxon>Bacillati</taxon>
        <taxon>Actinomycetota</taxon>
        <taxon>Actinomycetes</taxon>
        <taxon>Micromonosporales</taxon>
        <taxon>Micromonosporaceae</taxon>
        <taxon>Actinoplanes</taxon>
    </lineage>
</organism>
<dbReference type="AlphaFoldDB" id="A0A919MKJ6"/>
<proteinExistence type="predicted"/>
<keyword evidence="3" id="KW-0732">Signal</keyword>
<keyword evidence="2" id="KW-0472">Membrane</keyword>
<feature type="region of interest" description="Disordered" evidence="1">
    <location>
        <begin position="125"/>
        <end position="159"/>
    </location>
</feature>
<evidence type="ECO:0000256" key="3">
    <source>
        <dbReference type="SAM" id="SignalP"/>
    </source>
</evidence>
<dbReference type="EMBL" id="BOMQ01000077">
    <property type="protein sequence ID" value="GIE52939.1"/>
    <property type="molecule type" value="Genomic_DNA"/>
</dbReference>